<name>A0ABT8YRX4_9HYPH</name>
<dbReference type="NCBIfam" id="TIGR02497">
    <property type="entry name" value="yscI_hrpB_dom"/>
    <property type="match status" value="1"/>
</dbReference>
<feature type="region of interest" description="Disordered" evidence="1">
    <location>
        <begin position="38"/>
        <end position="59"/>
    </location>
</feature>
<keyword evidence="3" id="KW-1185">Reference proteome</keyword>
<dbReference type="Pfam" id="PF17001">
    <property type="entry name" value="T3SS_basalb_I"/>
    <property type="match status" value="1"/>
</dbReference>
<evidence type="ECO:0000256" key="1">
    <source>
        <dbReference type="SAM" id="MobiDB-lite"/>
    </source>
</evidence>
<proteinExistence type="predicted"/>
<sequence>MVSSIEVAQLATQQPVTATDAQLPSDERVEAFEQIFRDANSRQPTATETAPAPESQDARQNTINTLDLNNNAAPASTTGDTILNGFSKLREIFDVEQAKLAGIGYTDSASGLIAAQLEVVKYSMLVDVTSKLTGKATQSFDTLMKGQ</sequence>
<dbReference type="RefSeq" id="WP_304378405.1">
    <property type="nucleotide sequence ID" value="NZ_JAUOZU010000018.1"/>
</dbReference>
<evidence type="ECO:0000313" key="2">
    <source>
        <dbReference type="EMBL" id="MDO6966477.1"/>
    </source>
</evidence>
<gene>
    <name evidence="2" type="primary">sctI</name>
    <name evidence="2" type="ORF">Q4481_21190</name>
</gene>
<evidence type="ECO:0000313" key="3">
    <source>
        <dbReference type="Proteomes" id="UP001174932"/>
    </source>
</evidence>
<dbReference type="Proteomes" id="UP001174932">
    <property type="component" value="Unassembled WGS sequence"/>
</dbReference>
<protein>
    <submittedName>
        <fullName evidence="2">Type III secretion system inner rod subunit SctI</fullName>
    </submittedName>
</protein>
<comment type="caution">
    <text evidence="2">The sequence shown here is derived from an EMBL/GenBank/DDBJ whole genome shotgun (WGS) entry which is preliminary data.</text>
</comment>
<dbReference type="EMBL" id="JAUOZU010000018">
    <property type="protein sequence ID" value="MDO6966477.1"/>
    <property type="molecule type" value="Genomic_DNA"/>
</dbReference>
<reference evidence="2" key="2">
    <citation type="submission" date="2023-07" db="EMBL/GenBank/DDBJ databases">
        <authorList>
            <person name="Shen H."/>
        </authorList>
    </citation>
    <scope>NUCLEOTIDE SEQUENCE</scope>
    <source>
        <strain evidence="2">TNR-22</strain>
    </source>
</reference>
<dbReference type="InterPro" id="IPR012670">
    <property type="entry name" value="T3SS_YscI/HrpB"/>
</dbReference>
<accession>A0ABT8YRX4</accession>
<reference evidence="2" key="1">
    <citation type="journal article" date="2015" name="Int. J. Syst. Evol. Microbiol.">
        <title>Rhizobium alvei sp. nov., isolated from a freshwater river.</title>
        <authorList>
            <person name="Sheu S.Y."/>
            <person name="Huang H.W."/>
            <person name="Young C.C."/>
            <person name="Chen W.M."/>
        </authorList>
    </citation>
    <scope>NUCLEOTIDE SEQUENCE</scope>
    <source>
        <strain evidence="2">TNR-22</strain>
    </source>
</reference>
<organism evidence="2 3">
    <name type="scientific">Rhizobium alvei</name>
    <dbReference type="NCBI Taxonomy" id="1132659"/>
    <lineage>
        <taxon>Bacteria</taxon>
        <taxon>Pseudomonadati</taxon>
        <taxon>Pseudomonadota</taxon>
        <taxon>Alphaproteobacteria</taxon>
        <taxon>Hyphomicrobiales</taxon>
        <taxon>Rhizobiaceae</taxon>
        <taxon>Rhizobium/Agrobacterium group</taxon>
        <taxon>Rhizobium</taxon>
    </lineage>
</organism>